<evidence type="ECO:0000313" key="2">
    <source>
        <dbReference type="Proteomes" id="UP000315349"/>
    </source>
</evidence>
<reference evidence="1 2" key="1">
    <citation type="submission" date="2019-02" db="EMBL/GenBank/DDBJ databases">
        <title>Deep-cultivation of Planctomycetes and their phenomic and genomic characterization uncovers novel biology.</title>
        <authorList>
            <person name="Wiegand S."/>
            <person name="Jogler M."/>
            <person name="Boedeker C."/>
            <person name="Pinto D."/>
            <person name="Vollmers J."/>
            <person name="Rivas-Marin E."/>
            <person name="Kohn T."/>
            <person name="Peeters S.H."/>
            <person name="Heuer A."/>
            <person name="Rast P."/>
            <person name="Oberbeckmann S."/>
            <person name="Bunk B."/>
            <person name="Jeske O."/>
            <person name="Meyerdierks A."/>
            <person name="Storesund J.E."/>
            <person name="Kallscheuer N."/>
            <person name="Luecker S."/>
            <person name="Lage O.M."/>
            <person name="Pohl T."/>
            <person name="Merkel B.J."/>
            <person name="Hornburger P."/>
            <person name="Mueller R.-W."/>
            <person name="Bruemmer F."/>
            <person name="Labrenz M."/>
            <person name="Spormann A.M."/>
            <person name="Op den Camp H."/>
            <person name="Overmann J."/>
            <person name="Amann R."/>
            <person name="Jetten M.S.M."/>
            <person name="Mascher T."/>
            <person name="Medema M.H."/>
            <person name="Devos D.P."/>
            <person name="Kaster A.-K."/>
            <person name="Ovreas L."/>
            <person name="Rohde M."/>
            <person name="Galperin M.Y."/>
            <person name="Jogler C."/>
        </authorList>
    </citation>
    <scope>NUCLEOTIDE SEQUENCE [LARGE SCALE GENOMIC DNA]</scope>
    <source>
        <strain evidence="1 2">Spb1</strain>
    </source>
</reference>
<keyword evidence="2" id="KW-1185">Reference proteome</keyword>
<accession>A0A518GNF8</accession>
<dbReference type="Proteomes" id="UP000315349">
    <property type="component" value="Chromosome"/>
</dbReference>
<dbReference type="RefSeq" id="WP_145298930.1">
    <property type="nucleotide sequence ID" value="NZ_CP036299.1"/>
</dbReference>
<protein>
    <submittedName>
        <fullName evidence="1">Uncharacterized protein</fullName>
    </submittedName>
</protein>
<dbReference type="EMBL" id="CP036299">
    <property type="protein sequence ID" value="QDV30106.1"/>
    <property type="molecule type" value="Genomic_DNA"/>
</dbReference>
<organism evidence="1 2">
    <name type="scientific">Planctopirus ephydatiae</name>
    <dbReference type="NCBI Taxonomy" id="2528019"/>
    <lineage>
        <taxon>Bacteria</taxon>
        <taxon>Pseudomonadati</taxon>
        <taxon>Planctomycetota</taxon>
        <taxon>Planctomycetia</taxon>
        <taxon>Planctomycetales</taxon>
        <taxon>Planctomycetaceae</taxon>
        <taxon>Planctopirus</taxon>
    </lineage>
</organism>
<dbReference type="KEGG" id="peh:Spb1_20340"/>
<proteinExistence type="predicted"/>
<dbReference type="OrthoDB" id="283359at2"/>
<dbReference type="AlphaFoldDB" id="A0A518GNF8"/>
<evidence type="ECO:0000313" key="1">
    <source>
        <dbReference type="EMBL" id="QDV30106.1"/>
    </source>
</evidence>
<sequence length="213" mass="24696">MVDGQRSSSDGDALAKNQDEAFRSWEKLLNPEILRKNLIASSLFLSGYEILQSSIIDHIRDFFCDDFSLGEPTKSKKYHDVCLSLDKSPVRASLMWLKQMDIVDDTDIAFVDELRRHRNDIAHELPRILETHHAEVNIQLLQQIYLLVSKIDRWWIREVEMSVNPDFDGIEASDEEITSGNMVLIQVMHLVAMGEDSGTIWREFQDYFNKHKA</sequence>
<gene>
    <name evidence="1" type="ORF">Spb1_20340</name>
</gene>
<name>A0A518GNF8_9PLAN</name>